<dbReference type="InterPro" id="IPR010930">
    <property type="entry name" value="Flg_bb/hook_C_dom"/>
</dbReference>
<accession>A0A6G5QQE7</accession>
<evidence type="ECO:0000256" key="2">
    <source>
        <dbReference type="ARBA" id="ARBA00009677"/>
    </source>
</evidence>
<dbReference type="NCBIfam" id="TIGR03506">
    <property type="entry name" value="FlgEFG_subfam"/>
    <property type="match status" value="2"/>
</dbReference>
<proteinExistence type="inferred from homology"/>
<protein>
    <submittedName>
        <fullName evidence="8">Flagellar hook protein</fullName>
    </submittedName>
</protein>
<feature type="domain" description="Flagellar basal body rod protein N-terminal" evidence="5">
    <location>
        <begin position="5"/>
        <end position="35"/>
    </location>
</feature>
<keyword evidence="8" id="KW-0969">Cilium</keyword>
<evidence type="ECO:0000313" key="9">
    <source>
        <dbReference type="Proteomes" id="UP000502377"/>
    </source>
</evidence>
<dbReference type="InterPro" id="IPR020013">
    <property type="entry name" value="Flagellar_FlgE/F/G"/>
</dbReference>
<reference evidence="8 9" key="1">
    <citation type="submission" date="2016-07" db="EMBL/GenBank/DDBJ databases">
        <title>Comparative genomics of the Campylobacter concisus group.</title>
        <authorList>
            <person name="Miller W.G."/>
            <person name="Yee E."/>
            <person name="Chapman M.H."/>
            <person name="Huynh S."/>
            <person name="Bono J.L."/>
            <person name="On S.L.W."/>
            <person name="StLeger J."/>
            <person name="Foster G."/>
            <person name="Parker C.T."/>
        </authorList>
    </citation>
    <scope>NUCLEOTIDE SEQUENCE [LARGE SCALE GENOMIC DNA]</scope>
    <source>
        <strain evidence="8 9">ATCC 33238</strain>
    </source>
</reference>
<keyword evidence="3 4" id="KW-0975">Bacterial flagellum</keyword>
<keyword evidence="8" id="KW-0966">Cell projection</keyword>
<dbReference type="GO" id="GO:0071978">
    <property type="term" value="P:bacterial-type flagellum-dependent swarming motility"/>
    <property type="evidence" value="ECO:0007669"/>
    <property type="project" value="TreeGrafter"/>
</dbReference>
<dbReference type="Proteomes" id="UP000502377">
    <property type="component" value="Chromosome"/>
</dbReference>
<evidence type="ECO:0000259" key="5">
    <source>
        <dbReference type="Pfam" id="PF00460"/>
    </source>
</evidence>
<dbReference type="PANTHER" id="PTHR30435:SF19">
    <property type="entry name" value="FLAGELLAR BASAL-BODY ROD PROTEIN FLGG"/>
    <property type="match status" value="1"/>
</dbReference>
<dbReference type="Pfam" id="PF06429">
    <property type="entry name" value="Flg_bbr_C"/>
    <property type="match status" value="1"/>
</dbReference>
<dbReference type="InterPro" id="IPR037925">
    <property type="entry name" value="FlgE/F/G-like"/>
</dbReference>
<organism evidence="8 9">
    <name type="scientific">Campylobacter rectus</name>
    <name type="common">Wolinella recta</name>
    <dbReference type="NCBI Taxonomy" id="203"/>
    <lineage>
        <taxon>Bacteria</taxon>
        <taxon>Pseudomonadati</taxon>
        <taxon>Campylobacterota</taxon>
        <taxon>Epsilonproteobacteria</taxon>
        <taxon>Campylobacterales</taxon>
        <taxon>Campylobacteraceae</taxon>
        <taxon>Campylobacter</taxon>
    </lineage>
</organism>
<gene>
    <name evidence="8" type="primary">flgE</name>
    <name evidence="8" type="ORF">CRECT_2376</name>
</gene>
<evidence type="ECO:0000256" key="1">
    <source>
        <dbReference type="ARBA" id="ARBA00004117"/>
    </source>
</evidence>
<dbReference type="SUPFAM" id="SSF117143">
    <property type="entry name" value="Flagellar hook protein flgE"/>
    <property type="match status" value="1"/>
</dbReference>
<dbReference type="Pfam" id="PF00460">
    <property type="entry name" value="Flg_bb_rod"/>
    <property type="match status" value="1"/>
</dbReference>
<comment type="similarity">
    <text evidence="2 4">Belongs to the flagella basal body rod proteins family.</text>
</comment>
<keyword evidence="8" id="KW-0282">Flagellum</keyword>
<dbReference type="InterPro" id="IPR001444">
    <property type="entry name" value="Flag_bb_rod_N"/>
</dbReference>
<name>A0A6G5QQE7_CAMRE</name>
<feature type="domain" description="Flagellar basal-body/hook protein C-terminal" evidence="6">
    <location>
        <begin position="497"/>
        <end position="541"/>
    </location>
</feature>
<dbReference type="AlphaFoldDB" id="A0A6G5QQE7"/>
<evidence type="ECO:0000259" key="7">
    <source>
        <dbReference type="Pfam" id="PF22692"/>
    </source>
</evidence>
<dbReference type="RefSeq" id="WP_002944218.1">
    <property type="nucleotide sequence ID" value="NZ_CP012543.1"/>
</dbReference>
<comment type="subcellular location">
    <subcellularLocation>
        <location evidence="1 4">Bacterial flagellum basal body</location>
    </subcellularLocation>
</comment>
<evidence type="ECO:0000256" key="4">
    <source>
        <dbReference type="RuleBase" id="RU362116"/>
    </source>
</evidence>
<dbReference type="GO" id="GO:0009425">
    <property type="term" value="C:bacterial-type flagellum basal body"/>
    <property type="evidence" value="ECO:0007669"/>
    <property type="project" value="UniProtKB-SubCell"/>
</dbReference>
<feature type="domain" description="Flagellar hook protein FlgE/F/G-like D1" evidence="7">
    <location>
        <begin position="90"/>
        <end position="138"/>
    </location>
</feature>
<dbReference type="KEGG" id="crx:CRECT_2376"/>
<dbReference type="Pfam" id="PF22692">
    <property type="entry name" value="LlgE_F_G_D1"/>
    <property type="match status" value="1"/>
</dbReference>
<evidence type="ECO:0000313" key="8">
    <source>
        <dbReference type="EMBL" id="QCD47958.1"/>
    </source>
</evidence>
<evidence type="ECO:0000256" key="3">
    <source>
        <dbReference type="ARBA" id="ARBA00023143"/>
    </source>
</evidence>
<evidence type="ECO:0000259" key="6">
    <source>
        <dbReference type="Pfam" id="PF06429"/>
    </source>
</evidence>
<dbReference type="InterPro" id="IPR053967">
    <property type="entry name" value="LlgE_F_G-like_D1"/>
</dbReference>
<dbReference type="EMBL" id="CP012543">
    <property type="protein sequence ID" value="QCD47958.1"/>
    <property type="molecule type" value="Genomic_DNA"/>
</dbReference>
<sequence>MVRSLYNGVSGVKTQSFSMDVWAHNIANINNVGYTASIPEFKSIFYQTSFKAGNNPTQDQVGLGATGMTTALSFYKQGPLMKTDNVLDMAIGGKGFFGVTNGMDTYYTRAGSFGVNKDRYLVTNQGNYVLGTQNTLTQVTPSQGAIEAFGRINSKAAVTQAYTPSADTTDLDIGDIGSQGKIKLPEFLYLPTKPTSKVTFKGNLDSSLKTEPATLPLGAATYTSNIDNASRTINLRGRVTADATITRPRKGDLITVTATDANGKTAEFSAPIDENGNWSISQKFENDFDLAAAPNLQAKIKTTKEAANQEKFVTELLNADGTKNTLELTLTKRVPQGANGAVWDAAATVKDASGAVISNSKGELNFGLDGRLAGSTLSAIDNNGSQIKLDFGAPAAAGQIYSGVTSTAQAKSISIAQDGVREGILKDYYTNDSGNILAQFTNGQVRSVAKVALYHFQNEQGLAKMGDNIYSQSANSGAAFFYKDAGGKSIYGAKIASNTLEQSNVDLAQALTEIIVTQKAYDANAKSITTSNEMLQRAIELKR</sequence>
<dbReference type="PANTHER" id="PTHR30435">
    <property type="entry name" value="FLAGELLAR PROTEIN"/>
    <property type="match status" value="1"/>
</dbReference>